<accession>A0AAD9PEX6</accession>
<keyword evidence="4 6" id="KW-1133">Transmembrane helix</keyword>
<dbReference type="Pfam" id="PF04547">
    <property type="entry name" value="Anoctamin"/>
    <property type="match status" value="1"/>
</dbReference>
<keyword evidence="9" id="KW-1185">Reference proteome</keyword>
<proteinExistence type="inferred from homology"/>
<evidence type="ECO:0000256" key="2">
    <source>
        <dbReference type="ARBA" id="ARBA00009671"/>
    </source>
</evidence>
<evidence type="ECO:0000256" key="6">
    <source>
        <dbReference type="RuleBase" id="RU280814"/>
    </source>
</evidence>
<dbReference type="AlphaFoldDB" id="A0AAD9PEX6"/>
<evidence type="ECO:0000256" key="1">
    <source>
        <dbReference type="ARBA" id="ARBA00004141"/>
    </source>
</evidence>
<feature type="domain" description="Anoctamin transmembrane" evidence="7">
    <location>
        <begin position="141"/>
        <end position="338"/>
    </location>
</feature>
<organism evidence="8 9">
    <name type="scientific">Ridgeia piscesae</name>
    <name type="common">Tubeworm</name>
    <dbReference type="NCBI Taxonomy" id="27915"/>
    <lineage>
        <taxon>Eukaryota</taxon>
        <taxon>Metazoa</taxon>
        <taxon>Spiralia</taxon>
        <taxon>Lophotrochozoa</taxon>
        <taxon>Annelida</taxon>
        <taxon>Polychaeta</taxon>
        <taxon>Sedentaria</taxon>
        <taxon>Canalipalpata</taxon>
        <taxon>Sabellida</taxon>
        <taxon>Siboglinidae</taxon>
        <taxon>Ridgeia</taxon>
    </lineage>
</organism>
<dbReference type="PANTHER" id="PTHR12308">
    <property type="entry name" value="ANOCTAMIN"/>
    <property type="match status" value="1"/>
</dbReference>
<feature type="transmembrane region" description="Helical" evidence="6">
    <location>
        <begin position="183"/>
        <end position="203"/>
    </location>
</feature>
<dbReference type="InterPro" id="IPR007632">
    <property type="entry name" value="Anoctamin"/>
</dbReference>
<sequence length="350" mass="41112">MRYLLIWSLQNVYACVFASDSLLKGAEELGIRKPLRHRYGGGITEFVYAERHRFSGIEQPKYFLTSQERQTIVRHTLFKLRSDGTDTIENFTFDFGQPIIPYLLANAIIKQILPLHDIQEIYYLRSNWIHSNFPKQPLDAICSYFGVKIAMYFAYMSHYTYALSVPGTMGFLCWALSDICQLVDDVCFIAFSLLNFVWPVLYLEHWKRRSATYAYRWGTIDVKDEQLMQPRPLFHGELHLNPITREMEFFYPTWKRIMFRCLVTFPMMTLSLCIVILVTWLNLEFQASFEFEMPQRPFTLNVNNVWPIINSYLPKILLALSVVVCGEIYKRLAYWLNNKGRLCLTASVSV</sequence>
<comment type="similarity">
    <text evidence="2 6">Belongs to the anoctamin family.</text>
</comment>
<feature type="transmembrane region" description="Helical" evidence="6">
    <location>
        <begin position="312"/>
        <end position="329"/>
    </location>
</feature>
<evidence type="ECO:0000256" key="5">
    <source>
        <dbReference type="ARBA" id="ARBA00023136"/>
    </source>
</evidence>
<comment type="caution">
    <text evidence="8">The sequence shown here is derived from an EMBL/GenBank/DDBJ whole genome shotgun (WGS) entry which is preliminary data.</text>
</comment>
<feature type="transmembrane region" description="Helical" evidence="6">
    <location>
        <begin position="257"/>
        <end position="281"/>
    </location>
</feature>
<evidence type="ECO:0000256" key="4">
    <source>
        <dbReference type="ARBA" id="ARBA00022989"/>
    </source>
</evidence>
<gene>
    <name evidence="8" type="ORF">NP493_10g06016</name>
</gene>
<evidence type="ECO:0000259" key="7">
    <source>
        <dbReference type="Pfam" id="PF04547"/>
    </source>
</evidence>
<dbReference type="Proteomes" id="UP001209878">
    <property type="component" value="Unassembled WGS sequence"/>
</dbReference>
<dbReference type="EMBL" id="JAODUO010000011">
    <property type="protein sequence ID" value="KAK2193552.1"/>
    <property type="molecule type" value="Genomic_DNA"/>
</dbReference>
<dbReference type="InterPro" id="IPR049452">
    <property type="entry name" value="Anoctamin_TM"/>
</dbReference>
<evidence type="ECO:0000313" key="9">
    <source>
        <dbReference type="Proteomes" id="UP001209878"/>
    </source>
</evidence>
<protein>
    <recommendedName>
        <fullName evidence="6">Anoctamin</fullName>
    </recommendedName>
</protein>
<feature type="transmembrane region" description="Helical" evidence="6">
    <location>
        <begin position="158"/>
        <end position="177"/>
    </location>
</feature>
<name>A0AAD9PEX6_RIDPI</name>
<keyword evidence="5 6" id="KW-0472">Membrane</keyword>
<dbReference type="PANTHER" id="PTHR12308:SF51">
    <property type="entry name" value="ANOCTAMIN-8"/>
    <property type="match status" value="1"/>
</dbReference>
<comment type="caution">
    <text evidence="6">Lacks conserved residue(s) required for the propagation of feature annotation.</text>
</comment>
<comment type="subcellular location">
    <subcellularLocation>
        <location evidence="1 6">Membrane</location>
        <topology evidence="1 6">Multi-pass membrane protein</topology>
    </subcellularLocation>
</comment>
<reference evidence="8" key="1">
    <citation type="journal article" date="2023" name="Mol. Biol. Evol.">
        <title>Third-Generation Sequencing Reveals the Adaptive Role of the Epigenome in Three Deep-Sea Polychaetes.</title>
        <authorList>
            <person name="Perez M."/>
            <person name="Aroh O."/>
            <person name="Sun Y."/>
            <person name="Lan Y."/>
            <person name="Juniper S.K."/>
            <person name="Young C.R."/>
            <person name="Angers B."/>
            <person name="Qian P.Y."/>
        </authorList>
    </citation>
    <scope>NUCLEOTIDE SEQUENCE</scope>
    <source>
        <strain evidence="8">R07B-5</strain>
    </source>
</reference>
<dbReference type="GO" id="GO:0005254">
    <property type="term" value="F:chloride channel activity"/>
    <property type="evidence" value="ECO:0007669"/>
    <property type="project" value="TreeGrafter"/>
</dbReference>
<keyword evidence="3 6" id="KW-0812">Transmembrane</keyword>
<dbReference type="GO" id="GO:0005886">
    <property type="term" value="C:plasma membrane"/>
    <property type="evidence" value="ECO:0007669"/>
    <property type="project" value="TreeGrafter"/>
</dbReference>
<evidence type="ECO:0000313" key="8">
    <source>
        <dbReference type="EMBL" id="KAK2193552.1"/>
    </source>
</evidence>
<evidence type="ECO:0000256" key="3">
    <source>
        <dbReference type="ARBA" id="ARBA00022692"/>
    </source>
</evidence>